<organism evidence="1 2">
    <name type="scientific">Riccia fluitans</name>
    <dbReference type="NCBI Taxonomy" id="41844"/>
    <lineage>
        <taxon>Eukaryota</taxon>
        <taxon>Viridiplantae</taxon>
        <taxon>Streptophyta</taxon>
        <taxon>Embryophyta</taxon>
        <taxon>Marchantiophyta</taxon>
        <taxon>Marchantiopsida</taxon>
        <taxon>Marchantiidae</taxon>
        <taxon>Marchantiales</taxon>
        <taxon>Ricciaceae</taxon>
        <taxon>Riccia</taxon>
    </lineage>
</organism>
<comment type="caution">
    <text evidence="1">The sequence shown here is derived from an EMBL/GenBank/DDBJ whole genome shotgun (WGS) entry which is preliminary data.</text>
</comment>
<evidence type="ECO:0000313" key="2">
    <source>
        <dbReference type="Proteomes" id="UP001605036"/>
    </source>
</evidence>
<accession>A0ABD1Z5X6</accession>
<dbReference type="Proteomes" id="UP001605036">
    <property type="component" value="Unassembled WGS sequence"/>
</dbReference>
<dbReference type="EMBL" id="JBHFFA010000002">
    <property type="protein sequence ID" value="KAL2643120.1"/>
    <property type="molecule type" value="Genomic_DNA"/>
</dbReference>
<name>A0ABD1Z5X6_9MARC</name>
<protein>
    <submittedName>
        <fullName evidence="1">Uncharacterized protein</fullName>
    </submittedName>
</protein>
<gene>
    <name evidence="1" type="ORF">R1flu_010707</name>
</gene>
<sequence>MQRAGNGDYLPAAHALAAHGYIRSSIVRQSTCYFYTQVATCSRGKMQHLEGVNAAVMQSVQVGICAFYSKLFAGEEPNHAAQLRGSMLARVNEKVDCAEIKFLPLRARSSGLLNTWLRTAHLVLTVSPQLSCVAVGGLL</sequence>
<dbReference type="AlphaFoldDB" id="A0ABD1Z5X6"/>
<evidence type="ECO:0000313" key="1">
    <source>
        <dbReference type="EMBL" id="KAL2643120.1"/>
    </source>
</evidence>
<reference evidence="1 2" key="1">
    <citation type="submission" date="2024-09" db="EMBL/GenBank/DDBJ databases">
        <title>Chromosome-scale assembly of Riccia fluitans.</title>
        <authorList>
            <person name="Paukszto L."/>
            <person name="Sawicki J."/>
            <person name="Karawczyk K."/>
            <person name="Piernik-Szablinska J."/>
            <person name="Szczecinska M."/>
            <person name="Mazdziarz M."/>
        </authorList>
    </citation>
    <scope>NUCLEOTIDE SEQUENCE [LARGE SCALE GENOMIC DNA]</scope>
    <source>
        <strain evidence="1">Rf_01</strain>
        <tissue evidence="1">Aerial parts of the thallus</tissue>
    </source>
</reference>
<keyword evidence="2" id="KW-1185">Reference proteome</keyword>
<proteinExistence type="predicted"/>